<feature type="coiled-coil region" evidence="2">
    <location>
        <begin position="640"/>
        <end position="667"/>
    </location>
</feature>
<dbReference type="InterPro" id="IPR000330">
    <property type="entry name" value="SNF2_N"/>
</dbReference>
<gene>
    <name evidence="5" type="ORF">KS419_02140</name>
</gene>
<keyword evidence="5" id="KW-0347">Helicase</keyword>
<dbReference type="InterPro" id="IPR057342">
    <property type="entry name" value="DEXDc_RapA"/>
</dbReference>
<evidence type="ECO:0000259" key="3">
    <source>
        <dbReference type="PROSITE" id="PS51192"/>
    </source>
</evidence>
<dbReference type="SMART" id="SM00487">
    <property type="entry name" value="DEXDc"/>
    <property type="match status" value="1"/>
</dbReference>
<dbReference type="Pfam" id="PF00271">
    <property type="entry name" value="Helicase_C"/>
    <property type="match status" value="1"/>
</dbReference>
<feature type="domain" description="Helicase ATP-binding" evidence="3">
    <location>
        <begin position="110"/>
        <end position="284"/>
    </location>
</feature>
<proteinExistence type="predicted"/>
<organism evidence="5 6">
    <name type="scientific">Evansella tamaricis</name>
    <dbReference type="NCBI Taxonomy" id="2069301"/>
    <lineage>
        <taxon>Bacteria</taxon>
        <taxon>Bacillati</taxon>
        <taxon>Bacillota</taxon>
        <taxon>Bacilli</taxon>
        <taxon>Bacillales</taxon>
        <taxon>Bacillaceae</taxon>
        <taxon>Evansella</taxon>
    </lineage>
</organism>
<accession>A0ABS6JA34</accession>
<keyword evidence="5" id="KW-0067">ATP-binding</keyword>
<keyword evidence="5" id="KW-0547">Nucleotide-binding</keyword>
<dbReference type="Proteomes" id="UP000784880">
    <property type="component" value="Unassembled WGS sequence"/>
</dbReference>
<dbReference type="Pfam" id="PF00176">
    <property type="entry name" value="SNF2-rel_dom"/>
    <property type="match status" value="1"/>
</dbReference>
<evidence type="ECO:0000256" key="2">
    <source>
        <dbReference type="SAM" id="Coils"/>
    </source>
</evidence>
<dbReference type="RefSeq" id="WP_217064433.1">
    <property type="nucleotide sequence ID" value="NZ_JAHQCS010000035.1"/>
</dbReference>
<dbReference type="InterPro" id="IPR014001">
    <property type="entry name" value="Helicase_ATP-bd"/>
</dbReference>
<protein>
    <submittedName>
        <fullName evidence="5">DEAD/DEAH box helicase</fullName>
    </submittedName>
</protein>
<comment type="caution">
    <text evidence="5">The sequence shown here is derived from an EMBL/GenBank/DDBJ whole genome shotgun (WGS) entry which is preliminary data.</text>
</comment>
<dbReference type="SMART" id="SM00490">
    <property type="entry name" value="HELICc"/>
    <property type="match status" value="1"/>
</dbReference>
<evidence type="ECO:0000256" key="1">
    <source>
        <dbReference type="ARBA" id="ARBA00022801"/>
    </source>
</evidence>
<dbReference type="InterPro" id="IPR049730">
    <property type="entry name" value="SNF2/RAD54-like_C"/>
</dbReference>
<dbReference type="CDD" id="cd18793">
    <property type="entry name" value="SF2_C_SNF"/>
    <property type="match status" value="1"/>
</dbReference>
<dbReference type="EMBL" id="JAHQCS010000035">
    <property type="protein sequence ID" value="MBU9710541.1"/>
    <property type="molecule type" value="Genomic_DNA"/>
</dbReference>
<feature type="coiled-coil region" evidence="2">
    <location>
        <begin position="861"/>
        <end position="937"/>
    </location>
</feature>
<dbReference type="PANTHER" id="PTHR10799">
    <property type="entry name" value="SNF2/RAD54 HELICASE FAMILY"/>
    <property type="match status" value="1"/>
</dbReference>
<feature type="domain" description="Helicase C-terminal" evidence="4">
    <location>
        <begin position="458"/>
        <end position="630"/>
    </location>
</feature>
<dbReference type="PROSITE" id="PS51192">
    <property type="entry name" value="HELICASE_ATP_BIND_1"/>
    <property type="match status" value="1"/>
</dbReference>
<sequence length="1058" mass="124503">MLKKGEIVGASFWPEPVQVKHVEVIDNDLYLVEAVGRESNQFFENYLEKYQLQEVERYSDEDASDRLKARFQHYLQYYVLRTEKEYSQARARGNKNMIPLPHQIEAVYSKMLQTPQIRYLLADDPGAGKTIMSGMLIRELKARNLIRKTLILVPPLVLKQWQMELKEKFDEDFLIITRSYLDASGELNPFDIHQQVIASVYWASREDIKNIIVNSNFDLVIVDEAHKMAAYTVGQKKRKVKRTKMFQLGENLLRHTEHCLLLTATPHKGDKENFRHLMSLIDHDIFSQLNRGDSIFEKSNPYVIRRLKENMVNFDGTPLFPKRTTKTLGFDLSPAEIDLYEAVTDYVRYYFNRAKQNNKPNVAFAMMILQRRLSSSVEAIYLSLFRRRGRLQKALETGRKIQRVLDFEDYEDSSIEEQELMEEYAEGEYEDLDLEELQVEIEMLDQLIRKANIIRQNENERKFLELEKTLFGAGGLLAQGEKILIFTESKDTLNYLEKKLKAYVPEIAKIVGDFSMDRRQVEVEKFRNDLQIMIATDAGGESINLQFCNQMVNYDIPWNPNRLEQRMGRIHRIGQKNEVFVFNLVATNTREGDVLIRLLTKMEQMREDLGQELVYDFIGEVLEDHQADLSSIMEQAITGRENLNEVIEHMEKTLSEEHKRLLELAKKERLDNNFDLPGAKRSFDEVSMQSIPNRFYGQFVIKGLENTRTRLNVSADQNTVRIDRFPKRIRDFAKDNKLMFNFEDSIRFSLTSKKETNKSRMIENDDPLFNLVMKLTAKEMQQIVMPLYKVNASVQESITMELNLITIVDGNGRELEQKLMLLAKREKGEFIHVSPYFLFRQSLDVISKYFDEEQDITRNVINQARKILKRIQRKREGYANRKRVFLRKSFDDQMGTLQDRLKKYQEENIDGKNSAIINQTYAQIDELEDRSKERLKEIDRERSIQLKPVKRIAQLKVQPNGQATERIIPEDYLPMIESYELKQGRLNVTVQPAFGLVDFISEETDGENRLILVTNDYYHLKKQLVEEDYDPIKSRVYIYEVKEKQMTEYQLEHGYMYF</sequence>
<dbReference type="PROSITE" id="PS51194">
    <property type="entry name" value="HELICASE_CTER"/>
    <property type="match status" value="1"/>
</dbReference>
<keyword evidence="6" id="KW-1185">Reference proteome</keyword>
<evidence type="ECO:0000313" key="5">
    <source>
        <dbReference type="EMBL" id="MBU9710541.1"/>
    </source>
</evidence>
<keyword evidence="1" id="KW-0378">Hydrolase</keyword>
<reference evidence="5 6" key="1">
    <citation type="submission" date="2021-06" db="EMBL/GenBank/DDBJ databases">
        <title>Bacillus sp. RD4P76, an endophyte from a halophyte.</title>
        <authorList>
            <person name="Sun J.-Q."/>
        </authorList>
    </citation>
    <scope>NUCLEOTIDE SEQUENCE [LARGE SCALE GENOMIC DNA]</scope>
    <source>
        <strain evidence="5 6">CGMCC 1.15917</strain>
    </source>
</reference>
<dbReference type="InterPro" id="IPR001650">
    <property type="entry name" value="Helicase_C-like"/>
</dbReference>
<dbReference type="GO" id="GO:0004386">
    <property type="term" value="F:helicase activity"/>
    <property type="evidence" value="ECO:0007669"/>
    <property type="project" value="UniProtKB-KW"/>
</dbReference>
<evidence type="ECO:0000313" key="6">
    <source>
        <dbReference type="Proteomes" id="UP000784880"/>
    </source>
</evidence>
<evidence type="ECO:0000259" key="4">
    <source>
        <dbReference type="PROSITE" id="PS51194"/>
    </source>
</evidence>
<dbReference type="CDD" id="cd18011">
    <property type="entry name" value="DEXDc_RapA"/>
    <property type="match status" value="1"/>
</dbReference>
<keyword evidence="2" id="KW-0175">Coiled coil</keyword>
<name>A0ABS6JA34_9BACI</name>